<feature type="transmembrane region" description="Helical" evidence="1">
    <location>
        <begin position="6"/>
        <end position="26"/>
    </location>
</feature>
<organism evidence="2">
    <name type="scientific">Anguilla anguilla</name>
    <name type="common">European freshwater eel</name>
    <name type="synonym">Muraena anguilla</name>
    <dbReference type="NCBI Taxonomy" id="7936"/>
    <lineage>
        <taxon>Eukaryota</taxon>
        <taxon>Metazoa</taxon>
        <taxon>Chordata</taxon>
        <taxon>Craniata</taxon>
        <taxon>Vertebrata</taxon>
        <taxon>Euteleostomi</taxon>
        <taxon>Actinopterygii</taxon>
        <taxon>Neopterygii</taxon>
        <taxon>Teleostei</taxon>
        <taxon>Anguilliformes</taxon>
        <taxon>Anguillidae</taxon>
        <taxon>Anguilla</taxon>
    </lineage>
</organism>
<accession>A0A0E9SSI9</accession>
<protein>
    <submittedName>
        <fullName evidence="2">Uncharacterized protein</fullName>
    </submittedName>
</protein>
<evidence type="ECO:0000313" key="2">
    <source>
        <dbReference type="EMBL" id="JAH43498.1"/>
    </source>
</evidence>
<reference evidence="2" key="1">
    <citation type="submission" date="2014-11" db="EMBL/GenBank/DDBJ databases">
        <authorList>
            <person name="Amaro Gonzalez C."/>
        </authorList>
    </citation>
    <scope>NUCLEOTIDE SEQUENCE</scope>
</reference>
<dbReference type="EMBL" id="GBXM01065079">
    <property type="protein sequence ID" value="JAH43498.1"/>
    <property type="molecule type" value="Transcribed_RNA"/>
</dbReference>
<sequence length="28" mass="3255">MAIQLLSRGNFFVCLFYLFLVGQGLLKY</sequence>
<evidence type="ECO:0000256" key="1">
    <source>
        <dbReference type="SAM" id="Phobius"/>
    </source>
</evidence>
<proteinExistence type="predicted"/>
<reference evidence="2" key="2">
    <citation type="journal article" date="2015" name="Fish Shellfish Immunol.">
        <title>Early steps in the European eel (Anguilla anguilla)-Vibrio vulnificus interaction in the gills: Role of the RtxA13 toxin.</title>
        <authorList>
            <person name="Callol A."/>
            <person name="Pajuelo D."/>
            <person name="Ebbesson L."/>
            <person name="Teles M."/>
            <person name="MacKenzie S."/>
            <person name="Amaro C."/>
        </authorList>
    </citation>
    <scope>NUCLEOTIDE SEQUENCE</scope>
</reference>
<dbReference type="AlphaFoldDB" id="A0A0E9SSI9"/>
<keyword evidence="1" id="KW-0472">Membrane</keyword>
<keyword evidence="1" id="KW-1133">Transmembrane helix</keyword>
<keyword evidence="1" id="KW-0812">Transmembrane</keyword>
<name>A0A0E9SSI9_ANGAN</name>